<proteinExistence type="predicted"/>
<dbReference type="InterPro" id="IPR036628">
    <property type="entry name" value="Clp_N_dom_sf"/>
</dbReference>
<accession>A0ABV5UN60</accession>
<name>A0ABV5UN60_9MICC</name>
<keyword evidence="3" id="KW-0645">Protease</keyword>
<feature type="domain" description="Clp R" evidence="2">
    <location>
        <begin position="2"/>
        <end position="156"/>
    </location>
</feature>
<dbReference type="Proteomes" id="UP001589536">
    <property type="component" value="Unassembled WGS sequence"/>
</dbReference>
<gene>
    <name evidence="3" type="ORF">ACFFPI_07270</name>
</gene>
<sequence>MFEKFDGAARAAIMMSKDIADYRGLDHISTGHLLLAVAGHPAPKPHWKNWQGISPKAAAVIAALGTTPEVIIDQTMPELERGSGTNPGHVPFTPDLKLVLEYALRASMMLGDNHIGPEHLLAGLTRAEDSTAGRVLARLGITDAKVHAAIRESTPVPSPTAARTCDVYLPVGKSVFKNGGKIYPDLATAQTAHPNQDIAPFPLQLSDGEFFDVGIPLPGNRFDSWSRFTSYADAFAAAEDFTRVQGVSVKIRILVPHVQELYGKDSSGRDRILGRAVEYTGVSIMSRVVTPTLHLAESSSRT</sequence>
<dbReference type="PROSITE" id="PS51903">
    <property type="entry name" value="CLP_R"/>
    <property type="match status" value="1"/>
</dbReference>
<keyword evidence="4" id="KW-1185">Reference proteome</keyword>
<evidence type="ECO:0000313" key="3">
    <source>
        <dbReference type="EMBL" id="MFB9713954.1"/>
    </source>
</evidence>
<dbReference type="GO" id="GO:0006508">
    <property type="term" value="P:proteolysis"/>
    <property type="evidence" value="ECO:0007669"/>
    <property type="project" value="UniProtKB-KW"/>
</dbReference>
<dbReference type="GO" id="GO:0008233">
    <property type="term" value="F:peptidase activity"/>
    <property type="evidence" value="ECO:0007669"/>
    <property type="project" value="UniProtKB-KW"/>
</dbReference>
<organism evidence="3 4">
    <name type="scientific">Arthrobacter methylotrophus</name>
    <dbReference type="NCBI Taxonomy" id="121291"/>
    <lineage>
        <taxon>Bacteria</taxon>
        <taxon>Bacillati</taxon>
        <taxon>Actinomycetota</taxon>
        <taxon>Actinomycetes</taxon>
        <taxon>Micrococcales</taxon>
        <taxon>Micrococcaceae</taxon>
        <taxon>Arthrobacter</taxon>
    </lineage>
</organism>
<evidence type="ECO:0000259" key="2">
    <source>
        <dbReference type="PROSITE" id="PS51903"/>
    </source>
</evidence>
<dbReference type="Gene3D" id="1.10.1780.10">
    <property type="entry name" value="Clp, N-terminal domain"/>
    <property type="match status" value="1"/>
</dbReference>
<keyword evidence="1" id="KW-0677">Repeat</keyword>
<dbReference type="InterPro" id="IPR004176">
    <property type="entry name" value="Clp_R_N"/>
</dbReference>
<dbReference type="EMBL" id="JBHMBH010000019">
    <property type="protein sequence ID" value="MFB9713954.1"/>
    <property type="molecule type" value="Genomic_DNA"/>
</dbReference>
<reference evidence="3 4" key="1">
    <citation type="submission" date="2024-09" db="EMBL/GenBank/DDBJ databases">
        <authorList>
            <person name="Sun Q."/>
            <person name="Mori K."/>
        </authorList>
    </citation>
    <scope>NUCLEOTIDE SEQUENCE [LARGE SCALE GENOMIC DNA]</scope>
    <source>
        <strain evidence="3 4">JCM 13519</strain>
    </source>
</reference>
<dbReference type="Pfam" id="PF02861">
    <property type="entry name" value="Clp_N"/>
    <property type="match status" value="1"/>
</dbReference>
<keyword evidence="3" id="KW-0378">Hydrolase</keyword>
<evidence type="ECO:0000256" key="1">
    <source>
        <dbReference type="PROSITE-ProRule" id="PRU01251"/>
    </source>
</evidence>
<dbReference type="SUPFAM" id="SSF81923">
    <property type="entry name" value="Double Clp-N motif"/>
    <property type="match status" value="1"/>
</dbReference>
<comment type="caution">
    <text evidence="3">The sequence shown here is derived from an EMBL/GenBank/DDBJ whole genome shotgun (WGS) entry which is preliminary data.</text>
</comment>
<protein>
    <submittedName>
        <fullName evidence="3">Clp protease N-terminal domain-containing protein</fullName>
    </submittedName>
</protein>
<dbReference type="RefSeq" id="WP_345042325.1">
    <property type="nucleotide sequence ID" value="NZ_BAABED010000001.1"/>
</dbReference>
<evidence type="ECO:0000313" key="4">
    <source>
        <dbReference type="Proteomes" id="UP001589536"/>
    </source>
</evidence>